<sequence>MTRSSSIRRLVAGLAAVAGLALVAPATAEAAPTPAGSTSSSINAARTCSASPFVSRPSKKLWYRIPSLVRTPKGTLVAFAEARDNNDASDMGNYDIATSRSTDNGCSWSAPKVIASDGANRVASPSALVDADTGNVMVLSAVSVRENSGGQGKGLYLQTSTDDGRTFSPLLSNPLQGFKGGLAGPGHGIQLKVTHTGRLLYPIAYKTKEGLYGGYGIYSDDHGKTWHTGYHQLDTSGKHDWIEGTAAELKNGDIFLSYRERIDQAPAGTAREWAISTDGGETLSGPGFAGSRLPIVSVQGSALTPTGTYGNLLLFTAPGDRTRNLRRDMSIFVSSTGGKTWRSRYQLELHSTPGAYSDITQIGTSVGVLYETGTATWKERISFLSVPLSQVVSPTKVASKLTFYRNAKPVPTSQNAKAQVKVTVKGTQRPPGRVTLTATSAAGQKRSAFIDFTYSNKGSRWVTLPRLGAGRYKLTLTYSGTGRIKGAVVSAGTLRVVK</sequence>
<dbReference type="InterPro" id="IPR011040">
    <property type="entry name" value="Sialidase"/>
</dbReference>
<proteinExistence type="inferred from homology"/>
<evidence type="ECO:0000256" key="1">
    <source>
        <dbReference type="ARBA" id="ARBA00000427"/>
    </source>
</evidence>
<accession>A0ABT9P2H7</accession>
<keyword evidence="6" id="KW-0326">Glycosidase</keyword>
<feature type="domain" description="Sialidase" evidence="5">
    <location>
        <begin position="74"/>
        <end position="364"/>
    </location>
</feature>
<dbReference type="InterPro" id="IPR006311">
    <property type="entry name" value="TAT_signal"/>
</dbReference>
<dbReference type="Gene3D" id="2.120.10.10">
    <property type="match status" value="1"/>
</dbReference>
<feature type="signal peptide" evidence="4">
    <location>
        <begin position="1"/>
        <end position="30"/>
    </location>
</feature>
<dbReference type="CDD" id="cd15482">
    <property type="entry name" value="Sialidase_non-viral"/>
    <property type="match status" value="1"/>
</dbReference>
<evidence type="ECO:0000256" key="4">
    <source>
        <dbReference type="SAM" id="SignalP"/>
    </source>
</evidence>
<evidence type="ECO:0000256" key="2">
    <source>
        <dbReference type="ARBA" id="ARBA00009348"/>
    </source>
</evidence>
<comment type="similarity">
    <text evidence="2">Belongs to the glycosyl hydrolase 33 family.</text>
</comment>
<dbReference type="RefSeq" id="WP_307242193.1">
    <property type="nucleotide sequence ID" value="NZ_JAUSQZ010000001.1"/>
</dbReference>
<evidence type="ECO:0000313" key="6">
    <source>
        <dbReference type="EMBL" id="MDP9826886.1"/>
    </source>
</evidence>
<name>A0ABT9P2H7_9ACTN</name>
<dbReference type="PANTHER" id="PTHR10628:SF30">
    <property type="entry name" value="EXO-ALPHA-SIALIDASE"/>
    <property type="match status" value="1"/>
</dbReference>
<dbReference type="GO" id="GO:0004308">
    <property type="term" value="F:exo-alpha-sialidase activity"/>
    <property type="evidence" value="ECO:0007669"/>
    <property type="project" value="UniProtKB-EC"/>
</dbReference>
<dbReference type="SUPFAM" id="SSF50939">
    <property type="entry name" value="Sialidases"/>
    <property type="match status" value="1"/>
</dbReference>
<dbReference type="PANTHER" id="PTHR10628">
    <property type="entry name" value="SIALIDASE"/>
    <property type="match status" value="1"/>
</dbReference>
<gene>
    <name evidence="6" type="ORF">J2S57_002635</name>
</gene>
<protein>
    <recommendedName>
        <fullName evidence="3">exo-alpha-sialidase</fullName>
        <ecNumber evidence="3">3.2.1.18</ecNumber>
    </recommendedName>
</protein>
<keyword evidence="4" id="KW-0732">Signal</keyword>
<keyword evidence="6" id="KW-0378">Hydrolase</keyword>
<dbReference type="Pfam" id="PF13088">
    <property type="entry name" value="BNR_2"/>
    <property type="match status" value="1"/>
</dbReference>
<dbReference type="InterPro" id="IPR036278">
    <property type="entry name" value="Sialidase_sf"/>
</dbReference>
<dbReference type="PROSITE" id="PS51318">
    <property type="entry name" value="TAT"/>
    <property type="match status" value="1"/>
</dbReference>
<dbReference type="EMBL" id="JAUSQZ010000001">
    <property type="protein sequence ID" value="MDP9826886.1"/>
    <property type="molecule type" value="Genomic_DNA"/>
</dbReference>
<organism evidence="6 7">
    <name type="scientific">Kineosporia succinea</name>
    <dbReference type="NCBI Taxonomy" id="84632"/>
    <lineage>
        <taxon>Bacteria</taxon>
        <taxon>Bacillati</taxon>
        <taxon>Actinomycetota</taxon>
        <taxon>Actinomycetes</taxon>
        <taxon>Kineosporiales</taxon>
        <taxon>Kineosporiaceae</taxon>
        <taxon>Kineosporia</taxon>
    </lineage>
</organism>
<keyword evidence="7" id="KW-1185">Reference proteome</keyword>
<evidence type="ECO:0000259" key="5">
    <source>
        <dbReference type="Pfam" id="PF13088"/>
    </source>
</evidence>
<dbReference type="InterPro" id="IPR026856">
    <property type="entry name" value="Sialidase_fam"/>
</dbReference>
<reference evidence="6 7" key="1">
    <citation type="submission" date="2023-07" db="EMBL/GenBank/DDBJ databases">
        <title>Sequencing the genomes of 1000 actinobacteria strains.</title>
        <authorList>
            <person name="Klenk H.-P."/>
        </authorList>
    </citation>
    <scope>NUCLEOTIDE SEQUENCE [LARGE SCALE GENOMIC DNA]</scope>
    <source>
        <strain evidence="6 7">DSM 44388</strain>
    </source>
</reference>
<dbReference type="EC" id="3.2.1.18" evidence="3"/>
<feature type="chain" id="PRO_5045293761" description="exo-alpha-sialidase" evidence="4">
    <location>
        <begin position="31"/>
        <end position="498"/>
    </location>
</feature>
<evidence type="ECO:0000313" key="7">
    <source>
        <dbReference type="Proteomes" id="UP001235712"/>
    </source>
</evidence>
<evidence type="ECO:0000256" key="3">
    <source>
        <dbReference type="ARBA" id="ARBA00012733"/>
    </source>
</evidence>
<dbReference type="Proteomes" id="UP001235712">
    <property type="component" value="Unassembled WGS sequence"/>
</dbReference>
<comment type="catalytic activity">
    <reaction evidence="1">
        <text>Hydrolysis of alpha-(2-&gt;3)-, alpha-(2-&gt;6)-, alpha-(2-&gt;8)- glycosidic linkages of terminal sialic acid residues in oligosaccharides, glycoproteins, glycolipids, colominic acid and synthetic substrates.</text>
        <dbReference type="EC" id="3.2.1.18"/>
    </reaction>
</comment>
<comment type="caution">
    <text evidence="6">The sequence shown here is derived from an EMBL/GenBank/DDBJ whole genome shotgun (WGS) entry which is preliminary data.</text>
</comment>